<reference evidence="1" key="1">
    <citation type="submission" date="2018-02" db="EMBL/GenBank/DDBJ databases">
        <title>Rhizophora mucronata_Transcriptome.</title>
        <authorList>
            <person name="Meera S.P."/>
            <person name="Sreeshan A."/>
            <person name="Augustine A."/>
        </authorList>
    </citation>
    <scope>NUCLEOTIDE SEQUENCE</scope>
    <source>
        <tissue evidence="1">Leaf</tissue>
    </source>
</reference>
<proteinExistence type="predicted"/>
<accession>A0A2P2NEJ0</accession>
<sequence length="19" mass="2188">MKMSTSFPDRSKAEECIIN</sequence>
<dbReference type="AlphaFoldDB" id="A0A2P2NEJ0"/>
<dbReference type="EMBL" id="GGEC01060389">
    <property type="protein sequence ID" value="MBX40873.1"/>
    <property type="molecule type" value="Transcribed_RNA"/>
</dbReference>
<evidence type="ECO:0000313" key="1">
    <source>
        <dbReference type="EMBL" id="MBX40873.1"/>
    </source>
</evidence>
<protein>
    <submittedName>
        <fullName evidence="1">Uncharacterized protein</fullName>
    </submittedName>
</protein>
<organism evidence="1">
    <name type="scientific">Rhizophora mucronata</name>
    <name type="common">Asiatic mangrove</name>
    <dbReference type="NCBI Taxonomy" id="61149"/>
    <lineage>
        <taxon>Eukaryota</taxon>
        <taxon>Viridiplantae</taxon>
        <taxon>Streptophyta</taxon>
        <taxon>Embryophyta</taxon>
        <taxon>Tracheophyta</taxon>
        <taxon>Spermatophyta</taxon>
        <taxon>Magnoliopsida</taxon>
        <taxon>eudicotyledons</taxon>
        <taxon>Gunneridae</taxon>
        <taxon>Pentapetalae</taxon>
        <taxon>rosids</taxon>
        <taxon>fabids</taxon>
        <taxon>Malpighiales</taxon>
        <taxon>Rhizophoraceae</taxon>
        <taxon>Rhizophora</taxon>
    </lineage>
</organism>
<name>A0A2P2NEJ0_RHIMU</name>